<dbReference type="Proteomes" id="UP000030747">
    <property type="component" value="Unassembled WGS sequence"/>
</dbReference>
<dbReference type="VEuPathDB" id="ToxoDB:ETH_00029370"/>
<dbReference type="RefSeq" id="XP_013229765.1">
    <property type="nucleotide sequence ID" value="XM_013374311.1"/>
</dbReference>
<dbReference type="GeneID" id="25254962"/>
<dbReference type="OrthoDB" id="346509at2759"/>
<feature type="compositionally biased region" description="Low complexity" evidence="1">
    <location>
        <begin position="813"/>
        <end position="828"/>
    </location>
</feature>
<dbReference type="AlphaFoldDB" id="U6KU37"/>
<feature type="region of interest" description="Disordered" evidence="1">
    <location>
        <begin position="1"/>
        <end position="100"/>
    </location>
</feature>
<reference evidence="2" key="2">
    <citation type="submission" date="2013-10" db="EMBL/GenBank/DDBJ databases">
        <authorList>
            <person name="Aslett M."/>
        </authorList>
    </citation>
    <scope>NUCLEOTIDE SEQUENCE [LARGE SCALE GENOMIC DNA]</scope>
    <source>
        <strain evidence="2">Houghton</strain>
    </source>
</reference>
<protein>
    <submittedName>
        <fullName evidence="2">Uncharacterized protein</fullName>
    </submittedName>
</protein>
<name>U6KU37_EIMTE</name>
<evidence type="ECO:0000313" key="3">
    <source>
        <dbReference type="Proteomes" id="UP000030747"/>
    </source>
</evidence>
<reference evidence="2" key="1">
    <citation type="submission" date="2013-10" db="EMBL/GenBank/DDBJ databases">
        <title>Genomic analysis of the causative agents of coccidiosis in chickens.</title>
        <authorList>
            <person name="Reid A.J."/>
            <person name="Blake D."/>
            <person name="Billington K."/>
            <person name="Browne H."/>
            <person name="Dunn M."/>
            <person name="Hung S."/>
            <person name="Kawahara F."/>
            <person name="Miranda-Saavedra D."/>
            <person name="Mourier T."/>
            <person name="Nagra H."/>
            <person name="Otto T.D."/>
            <person name="Rawlings N."/>
            <person name="Sanchez A."/>
            <person name="Sanders M."/>
            <person name="Subramaniam C."/>
            <person name="Tay Y."/>
            <person name="Dear P."/>
            <person name="Doerig C."/>
            <person name="Gruber A."/>
            <person name="Parkinson J."/>
            <person name="Shirley M."/>
            <person name="Wan K.L."/>
            <person name="Berriman M."/>
            <person name="Tomley F."/>
            <person name="Pain A."/>
        </authorList>
    </citation>
    <scope>NUCLEOTIDE SEQUENCE [LARGE SCALE GENOMIC DNA]</scope>
    <source>
        <strain evidence="2">Houghton</strain>
    </source>
</reference>
<proteinExistence type="predicted"/>
<feature type="compositionally biased region" description="Polar residues" evidence="1">
    <location>
        <begin position="17"/>
        <end position="42"/>
    </location>
</feature>
<organism evidence="2 3">
    <name type="scientific">Eimeria tenella</name>
    <name type="common">Coccidian parasite</name>
    <dbReference type="NCBI Taxonomy" id="5802"/>
    <lineage>
        <taxon>Eukaryota</taxon>
        <taxon>Sar</taxon>
        <taxon>Alveolata</taxon>
        <taxon>Apicomplexa</taxon>
        <taxon>Conoidasida</taxon>
        <taxon>Coccidia</taxon>
        <taxon>Eucoccidiorida</taxon>
        <taxon>Eimeriorina</taxon>
        <taxon>Eimeriidae</taxon>
        <taxon>Eimeria</taxon>
    </lineage>
</organism>
<evidence type="ECO:0000313" key="2">
    <source>
        <dbReference type="EMBL" id="CDJ39010.1"/>
    </source>
</evidence>
<keyword evidence="3" id="KW-1185">Reference proteome</keyword>
<accession>U6KU37</accession>
<gene>
    <name evidence="2" type="ORF">ETH_00029370</name>
</gene>
<dbReference type="VEuPathDB" id="ToxoDB:ETH2_1329200"/>
<evidence type="ECO:0000256" key="1">
    <source>
        <dbReference type="SAM" id="MobiDB-lite"/>
    </source>
</evidence>
<sequence>MGRKKRHNTWGGHNGSVEGTSGDVSATACSHTRSGNSSSQNHARAADATTASARVIENIGGMPRTISKSSKKHGSCGDTDRDDEININNSSRRSSRSRKSTNGISDIFLSDTLLRELVFEDFSRASPWEMLQHELFVTIGRFPVVAARRRYLRQIAVANARQTVPECGVSHTGAGTHISEESHGSWHACAVPPLQFSCRCLSPKQQQEQRRCAISLQQFAPLVLQTVLCTAQHPKHALDLSQTEQRQLLRVTYTCAAPLPDLCCTCIDKNSSDAARHSTPEEQRFAEDHGISRSALVSKLYNSSGDEELRCGTCAACILRWEQLFPSRASFVQRNFGVSEFLLVEAIRQSVSTATEEKHGTAVATGASTDSLRVPKHTAKATLAALGLASRTAQYCPQDCTEDQVDQIQLYQTLKRLPMFFLYSPQHEDCIGSQVLQFQRNRNPTHAVISTAALPVATAGNSEQSEEEASSDPTKTGPLFIREYESRLLNSAFAFCDATSKLTSEATAILRLSVPSQNSSFFFRYLPSAEFLHLLLPLLGANMSSNMQNQEKHYVLSLLQRLAVATQYTYFLPSPWHHRWPSDHEDTHRTAALEFGSEDWWLEQSQSTCGKGNDGSSDCARINRSIISGWHEVAAGAAAPIAGSGSSVASSADTLLQLLLLQVSPLQDLHVIWCSPFRPLRDWCSSRRTRPLAAAFDCRLRLTLHQSVFGAYENFLECHNQKATTEQQLYSLCFLQSDEWRQRCGITSRIHQLSVLLIACSNNSSNNKAINQDPFVSLGPDIIQDVERSRSRHRQRFSMRSVGDKAASKRSRSNASPNDSSVCSGNNDSSDDSTTEETRAAAIEAKLQQLFRPMTRQQQLLIHEQQAKRLLLTGSNKCLQCSCCSSACSCCGLDLAFGLLWGSSSSSSFFAELALCAGEQQRLDLLQEFWRKVVMQLRWMWDRGLLLPRVVSGITAAVATACAASPADIVNESQPRSALAAGGGISCCPDGPAALPDFCCCSLQQLTQQLNCAVQQQRLQWLLQDKPEEQQQQPFESLRFVLPPPPGLADLHEPIIPILPPITEASFAA</sequence>
<feature type="region of interest" description="Disordered" evidence="1">
    <location>
        <begin position="789"/>
        <end position="838"/>
    </location>
</feature>
<dbReference type="EMBL" id="HG674134">
    <property type="protein sequence ID" value="CDJ39010.1"/>
    <property type="molecule type" value="Genomic_DNA"/>
</dbReference>